<evidence type="ECO:0000313" key="10">
    <source>
        <dbReference type="EMBL" id="GIM64303.1"/>
    </source>
</evidence>
<dbReference type="InterPro" id="IPR036640">
    <property type="entry name" value="ABC1_TM_sf"/>
</dbReference>
<protein>
    <submittedName>
        <fullName evidence="10">ABC transporter ATP-binding protein</fullName>
    </submittedName>
</protein>
<keyword evidence="11" id="KW-1185">Reference proteome</keyword>
<dbReference type="InterPro" id="IPR027417">
    <property type="entry name" value="P-loop_NTPase"/>
</dbReference>
<feature type="domain" description="ABC transmembrane type-1" evidence="9">
    <location>
        <begin position="22"/>
        <end position="300"/>
    </location>
</feature>
<dbReference type="PROSITE" id="PS50893">
    <property type="entry name" value="ABC_TRANSPORTER_2"/>
    <property type="match status" value="1"/>
</dbReference>
<dbReference type="GO" id="GO:0005886">
    <property type="term" value="C:plasma membrane"/>
    <property type="evidence" value="ECO:0007669"/>
    <property type="project" value="UniProtKB-SubCell"/>
</dbReference>
<keyword evidence="3" id="KW-0547">Nucleotide-binding</keyword>
<evidence type="ECO:0000259" key="9">
    <source>
        <dbReference type="PROSITE" id="PS50929"/>
    </source>
</evidence>
<dbReference type="InterPro" id="IPR011527">
    <property type="entry name" value="ABC1_TM_dom"/>
</dbReference>
<dbReference type="RefSeq" id="WP_212987085.1">
    <property type="nucleotide sequence ID" value="NZ_BAABEA010000007.1"/>
</dbReference>
<name>A0A919S6Y0_9ACTN</name>
<dbReference type="GO" id="GO:0016887">
    <property type="term" value="F:ATP hydrolysis activity"/>
    <property type="evidence" value="ECO:0007669"/>
    <property type="project" value="InterPro"/>
</dbReference>
<proteinExistence type="predicted"/>
<dbReference type="Gene3D" id="1.20.1560.10">
    <property type="entry name" value="ABC transporter type 1, transmembrane domain"/>
    <property type="match status" value="1"/>
</dbReference>
<evidence type="ECO:0000256" key="1">
    <source>
        <dbReference type="ARBA" id="ARBA00004651"/>
    </source>
</evidence>
<evidence type="ECO:0000259" key="8">
    <source>
        <dbReference type="PROSITE" id="PS50893"/>
    </source>
</evidence>
<dbReference type="GO" id="GO:0005524">
    <property type="term" value="F:ATP binding"/>
    <property type="evidence" value="ECO:0007669"/>
    <property type="project" value="UniProtKB-KW"/>
</dbReference>
<feature type="transmembrane region" description="Helical" evidence="7">
    <location>
        <begin position="157"/>
        <end position="177"/>
    </location>
</feature>
<comment type="caution">
    <text evidence="10">The sequence shown here is derived from an EMBL/GenBank/DDBJ whole genome shotgun (WGS) entry which is preliminary data.</text>
</comment>
<sequence length="567" mass="58111">MSALTGDRVFGRAVRHGGPWVAVLAVAALATAAADLLLPAALGAAVDAALTPGGRPGRWIAAAVALIVVIAAAEIVTGLAAGLSTARATARLRHSLIRHVFALAPGAARRHPAGDLVSRLVGQVPGAAGAGAAVALAGTALVPPLGSLVALTLIDPWLGATFVTGLLVLTLLLRTYVVDTADASTRYQRTQSDIADRLTEALTGARTIAAAATVEPEIQRVLRPLPDLSRHGARTWDAIGRAAAQGVLLAPLMQLAVVAVAGLALSAGRLTPGAVLAALQYVALGAGLGGVVGVLGRIARSRAGCRRTAEILAAPLQQYGGQDLPPGNGRLELRAVTVHHSAGAGHPPVLDHVDLVIPAGATVAVVGPSGAGKSTLAAVCGRLLDPDEGEVLLDGMPLPRVRHDTLRHAIGHAFARPVLVGATVGSALALGPGCPTGPRLRAAARAARVDTVVERLPDGYDTRLADTPLSGGEVQRLGIARSLGAQRLLVLDDATSSLDTVTEYEVGRALIDAADRRTRLVVTHRAATAARADRVAWLDHGRLRGYAEHRALWQEPGYRELFAGADR</sequence>
<keyword evidence="6 7" id="KW-0472">Membrane</keyword>
<dbReference type="InterPro" id="IPR003439">
    <property type="entry name" value="ABC_transporter-like_ATP-bd"/>
</dbReference>
<feature type="domain" description="ABC transporter" evidence="8">
    <location>
        <begin position="333"/>
        <end position="565"/>
    </location>
</feature>
<feature type="transmembrane region" description="Helical" evidence="7">
    <location>
        <begin position="58"/>
        <end position="83"/>
    </location>
</feature>
<dbReference type="SMART" id="SM00382">
    <property type="entry name" value="AAA"/>
    <property type="match status" value="1"/>
</dbReference>
<organism evidence="10 11">
    <name type="scientific">Actinoplanes auranticolor</name>
    <dbReference type="NCBI Taxonomy" id="47988"/>
    <lineage>
        <taxon>Bacteria</taxon>
        <taxon>Bacillati</taxon>
        <taxon>Actinomycetota</taxon>
        <taxon>Actinomycetes</taxon>
        <taxon>Micromonosporales</taxon>
        <taxon>Micromonosporaceae</taxon>
        <taxon>Actinoplanes</taxon>
    </lineage>
</organism>
<keyword evidence="4 10" id="KW-0067">ATP-binding</keyword>
<dbReference type="GO" id="GO:0015421">
    <property type="term" value="F:ABC-type oligopeptide transporter activity"/>
    <property type="evidence" value="ECO:0007669"/>
    <property type="project" value="TreeGrafter"/>
</dbReference>
<dbReference type="SUPFAM" id="SSF52540">
    <property type="entry name" value="P-loop containing nucleoside triphosphate hydrolases"/>
    <property type="match status" value="1"/>
</dbReference>
<evidence type="ECO:0000313" key="11">
    <source>
        <dbReference type="Proteomes" id="UP000681340"/>
    </source>
</evidence>
<dbReference type="Proteomes" id="UP000681340">
    <property type="component" value="Unassembled WGS sequence"/>
</dbReference>
<feature type="transmembrane region" description="Helical" evidence="7">
    <location>
        <begin position="274"/>
        <end position="298"/>
    </location>
</feature>
<feature type="transmembrane region" description="Helical" evidence="7">
    <location>
        <begin position="247"/>
        <end position="268"/>
    </location>
</feature>
<dbReference type="SUPFAM" id="SSF90123">
    <property type="entry name" value="ABC transporter transmembrane region"/>
    <property type="match status" value="1"/>
</dbReference>
<dbReference type="InterPro" id="IPR003593">
    <property type="entry name" value="AAA+_ATPase"/>
</dbReference>
<feature type="transmembrane region" description="Helical" evidence="7">
    <location>
        <begin position="127"/>
        <end position="151"/>
    </location>
</feature>
<evidence type="ECO:0000256" key="6">
    <source>
        <dbReference type="ARBA" id="ARBA00023136"/>
    </source>
</evidence>
<accession>A0A919S6Y0</accession>
<reference evidence="10" key="1">
    <citation type="submission" date="2021-03" db="EMBL/GenBank/DDBJ databases">
        <title>Whole genome shotgun sequence of Actinoplanes auranticolor NBRC 12245.</title>
        <authorList>
            <person name="Komaki H."/>
            <person name="Tamura T."/>
        </authorList>
    </citation>
    <scope>NUCLEOTIDE SEQUENCE</scope>
    <source>
        <strain evidence="10">NBRC 12245</strain>
    </source>
</reference>
<evidence type="ECO:0000256" key="3">
    <source>
        <dbReference type="ARBA" id="ARBA00022741"/>
    </source>
</evidence>
<dbReference type="PANTHER" id="PTHR43394:SF1">
    <property type="entry name" value="ATP-BINDING CASSETTE SUB-FAMILY B MEMBER 10, MITOCHONDRIAL"/>
    <property type="match status" value="1"/>
</dbReference>
<keyword evidence="2 7" id="KW-0812">Transmembrane</keyword>
<evidence type="ECO:0000256" key="2">
    <source>
        <dbReference type="ARBA" id="ARBA00022692"/>
    </source>
</evidence>
<gene>
    <name evidence="10" type="ORF">Aau02nite_09580</name>
</gene>
<dbReference type="Pfam" id="PF00005">
    <property type="entry name" value="ABC_tran"/>
    <property type="match status" value="1"/>
</dbReference>
<dbReference type="PANTHER" id="PTHR43394">
    <property type="entry name" value="ATP-DEPENDENT PERMEASE MDL1, MITOCHONDRIAL"/>
    <property type="match status" value="1"/>
</dbReference>
<dbReference type="EMBL" id="BOQL01000010">
    <property type="protein sequence ID" value="GIM64303.1"/>
    <property type="molecule type" value="Genomic_DNA"/>
</dbReference>
<evidence type="ECO:0000256" key="5">
    <source>
        <dbReference type="ARBA" id="ARBA00022989"/>
    </source>
</evidence>
<evidence type="ECO:0000256" key="7">
    <source>
        <dbReference type="SAM" id="Phobius"/>
    </source>
</evidence>
<dbReference type="Pfam" id="PF00664">
    <property type="entry name" value="ABC_membrane"/>
    <property type="match status" value="1"/>
</dbReference>
<dbReference type="PROSITE" id="PS50929">
    <property type="entry name" value="ABC_TM1F"/>
    <property type="match status" value="1"/>
</dbReference>
<keyword evidence="5 7" id="KW-1133">Transmembrane helix</keyword>
<dbReference type="InterPro" id="IPR039421">
    <property type="entry name" value="Type_1_exporter"/>
</dbReference>
<evidence type="ECO:0000256" key="4">
    <source>
        <dbReference type="ARBA" id="ARBA00022840"/>
    </source>
</evidence>
<feature type="transmembrane region" description="Helical" evidence="7">
    <location>
        <begin position="20"/>
        <end position="46"/>
    </location>
</feature>
<dbReference type="Gene3D" id="3.40.50.300">
    <property type="entry name" value="P-loop containing nucleotide triphosphate hydrolases"/>
    <property type="match status" value="1"/>
</dbReference>
<dbReference type="AlphaFoldDB" id="A0A919S6Y0"/>
<comment type="subcellular location">
    <subcellularLocation>
        <location evidence="1">Cell membrane</location>
        <topology evidence="1">Multi-pass membrane protein</topology>
    </subcellularLocation>
</comment>